<feature type="signal peptide" evidence="2">
    <location>
        <begin position="1"/>
        <end position="19"/>
    </location>
</feature>
<name>A0A2G2ZJL9_CAPAN</name>
<evidence type="ECO:0000256" key="1">
    <source>
        <dbReference type="SAM" id="Phobius"/>
    </source>
</evidence>
<dbReference type="PANTHER" id="PTHR33659">
    <property type="entry name" value="PROTEIN, PUTATIVE-RELATED-RELATED"/>
    <property type="match status" value="1"/>
</dbReference>
<reference evidence="3 4" key="1">
    <citation type="journal article" date="2014" name="Nat. Genet.">
        <title>Genome sequence of the hot pepper provides insights into the evolution of pungency in Capsicum species.</title>
        <authorList>
            <person name="Kim S."/>
            <person name="Park M."/>
            <person name="Yeom S.I."/>
            <person name="Kim Y.M."/>
            <person name="Lee J.M."/>
            <person name="Lee H.A."/>
            <person name="Seo E."/>
            <person name="Choi J."/>
            <person name="Cheong K."/>
            <person name="Kim K.T."/>
            <person name="Jung K."/>
            <person name="Lee G.W."/>
            <person name="Oh S.K."/>
            <person name="Bae C."/>
            <person name="Kim S.B."/>
            <person name="Lee H.Y."/>
            <person name="Kim S.Y."/>
            <person name="Kim M.S."/>
            <person name="Kang B.C."/>
            <person name="Jo Y.D."/>
            <person name="Yang H.B."/>
            <person name="Jeong H.J."/>
            <person name="Kang W.H."/>
            <person name="Kwon J.K."/>
            <person name="Shin C."/>
            <person name="Lim J.Y."/>
            <person name="Park J.H."/>
            <person name="Huh J.H."/>
            <person name="Kim J.S."/>
            <person name="Kim B.D."/>
            <person name="Cohen O."/>
            <person name="Paran I."/>
            <person name="Suh M.C."/>
            <person name="Lee S.B."/>
            <person name="Kim Y.K."/>
            <person name="Shin Y."/>
            <person name="Noh S.J."/>
            <person name="Park J."/>
            <person name="Seo Y.S."/>
            <person name="Kwon S.Y."/>
            <person name="Kim H.A."/>
            <person name="Park J.M."/>
            <person name="Kim H.J."/>
            <person name="Choi S.B."/>
            <person name="Bosland P.W."/>
            <person name="Reeves G."/>
            <person name="Jo S.H."/>
            <person name="Lee B.W."/>
            <person name="Cho H.T."/>
            <person name="Choi H.S."/>
            <person name="Lee M.S."/>
            <person name="Yu Y."/>
            <person name="Do Choi Y."/>
            <person name="Park B.S."/>
            <person name="van Deynze A."/>
            <person name="Ashrafi H."/>
            <person name="Hill T."/>
            <person name="Kim W.T."/>
            <person name="Pai H.S."/>
            <person name="Ahn H.K."/>
            <person name="Yeam I."/>
            <person name="Giovannoni J.J."/>
            <person name="Rose J.K."/>
            <person name="Sorensen I."/>
            <person name="Lee S.J."/>
            <person name="Kim R.W."/>
            <person name="Choi I.Y."/>
            <person name="Choi B.S."/>
            <person name="Lim J.S."/>
            <person name="Lee Y.H."/>
            <person name="Choi D."/>
        </authorList>
    </citation>
    <scope>NUCLEOTIDE SEQUENCE [LARGE SCALE GENOMIC DNA]</scope>
    <source>
        <strain evidence="4">cv. CM334</strain>
    </source>
</reference>
<dbReference type="Proteomes" id="UP000222542">
    <property type="component" value="Unassembled WGS sequence"/>
</dbReference>
<sequence length="59" mass="5920">MIIKAFILAIFLAACAVSAQEPSLAPAPSPDAGAGFSMPVSGALIGTSLVMSLFALLRN</sequence>
<evidence type="ECO:0000313" key="4">
    <source>
        <dbReference type="Proteomes" id="UP000222542"/>
    </source>
</evidence>
<proteinExistence type="predicted"/>
<organism evidence="3 4">
    <name type="scientific">Capsicum annuum</name>
    <name type="common">Capsicum pepper</name>
    <dbReference type="NCBI Taxonomy" id="4072"/>
    <lineage>
        <taxon>Eukaryota</taxon>
        <taxon>Viridiplantae</taxon>
        <taxon>Streptophyta</taxon>
        <taxon>Embryophyta</taxon>
        <taxon>Tracheophyta</taxon>
        <taxon>Spermatophyta</taxon>
        <taxon>Magnoliopsida</taxon>
        <taxon>eudicotyledons</taxon>
        <taxon>Gunneridae</taxon>
        <taxon>Pentapetalae</taxon>
        <taxon>asterids</taxon>
        <taxon>lamiids</taxon>
        <taxon>Solanales</taxon>
        <taxon>Solanaceae</taxon>
        <taxon>Solanoideae</taxon>
        <taxon>Capsiceae</taxon>
        <taxon>Capsicum</taxon>
    </lineage>
</organism>
<feature type="transmembrane region" description="Helical" evidence="1">
    <location>
        <begin position="35"/>
        <end position="57"/>
    </location>
</feature>
<dbReference type="AlphaFoldDB" id="A0A2G2ZJL9"/>
<gene>
    <name evidence="3" type="ORF">T459_15198</name>
</gene>
<accession>A0A2G2ZJL9</accession>
<reference evidence="3 4" key="2">
    <citation type="journal article" date="2017" name="Genome Biol.">
        <title>New reference genome sequences of hot pepper reveal the massive evolution of plant disease-resistance genes by retroduplication.</title>
        <authorList>
            <person name="Kim S."/>
            <person name="Park J."/>
            <person name="Yeom S.I."/>
            <person name="Kim Y.M."/>
            <person name="Seo E."/>
            <person name="Kim K.T."/>
            <person name="Kim M.S."/>
            <person name="Lee J.M."/>
            <person name="Cheong K."/>
            <person name="Shin H.S."/>
            <person name="Kim S.B."/>
            <person name="Han K."/>
            <person name="Lee J."/>
            <person name="Park M."/>
            <person name="Lee H.A."/>
            <person name="Lee H.Y."/>
            <person name="Lee Y."/>
            <person name="Oh S."/>
            <person name="Lee J.H."/>
            <person name="Choi E."/>
            <person name="Choi E."/>
            <person name="Lee S.E."/>
            <person name="Jeon J."/>
            <person name="Kim H."/>
            <person name="Choi G."/>
            <person name="Song H."/>
            <person name="Lee J."/>
            <person name="Lee S.C."/>
            <person name="Kwon J.K."/>
            <person name="Lee H.Y."/>
            <person name="Koo N."/>
            <person name="Hong Y."/>
            <person name="Kim R.W."/>
            <person name="Kang W.H."/>
            <person name="Huh J.H."/>
            <person name="Kang B.C."/>
            <person name="Yang T.J."/>
            <person name="Lee Y.H."/>
            <person name="Bennetzen J.L."/>
            <person name="Choi D."/>
        </authorList>
    </citation>
    <scope>NUCLEOTIDE SEQUENCE [LARGE SCALE GENOMIC DNA]</scope>
    <source>
        <strain evidence="4">cv. CM334</strain>
    </source>
</reference>
<dbReference type="Gramene" id="PHT82183">
    <property type="protein sequence ID" value="PHT82183"/>
    <property type="gene ID" value="T459_15198"/>
</dbReference>
<dbReference type="PANTHER" id="PTHR33659:SF11">
    <property type="entry name" value="TRANSMEMBRANE PROTEIN"/>
    <property type="match status" value="1"/>
</dbReference>
<keyword evidence="1" id="KW-0812">Transmembrane</keyword>
<keyword evidence="4" id="KW-1185">Reference proteome</keyword>
<keyword evidence="2" id="KW-0732">Signal</keyword>
<keyword evidence="1" id="KW-1133">Transmembrane helix</keyword>
<comment type="caution">
    <text evidence="3">The sequence shown here is derived from an EMBL/GenBank/DDBJ whole genome shotgun (WGS) entry which is preliminary data.</text>
</comment>
<dbReference type="EMBL" id="AYRZ02000005">
    <property type="protein sequence ID" value="PHT82183.1"/>
    <property type="molecule type" value="Genomic_DNA"/>
</dbReference>
<keyword evidence="1" id="KW-0472">Membrane</keyword>
<protein>
    <submittedName>
        <fullName evidence="3">Uncharacterized protein</fullName>
    </submittedName>
</protein>
<feature type="chain" id="PRO_5013774063" evidence="2">
    <location>
        <begin position="20"/>
        <end position="59"/>
    </location>
</feature>
<evidence type="ECO:0000313" key="3">
    <source>
        <dbReference type="EMBL" id="PHT82183.1"/>
    </source>
</evidence>
<evidence type="ECO:0000256" key="2">
    <source>
        <dbReference type="SAM" id="SignalP"/>
    </source>
</evidence>
<dbReference type="PROSITE" id="PS51257">
    <property type="entry name" value="PROKAR_LIPOPROTEIN"/>
    <property type="match status" value="1"/>
</dbReference>